<gene>
    <name evidence="4" type="ordered locus">Phep_0727</name>
</gene>
<dbReference type="CDD" id="cd04276">
    <property type="entry name" value="ZnMc_MMP_like_2"/>
    <property type="match status" value="1"/>
</dbReference>
<dbReference type="Gene3D" id="3.40.390.10">
    <property type="entry name" value="Collagenase (Catalytic Domain)"/>
    <property type="match status" value="1"/>
</dbReference>
<keyword evidence="5" id="KW-1185">Reference proteome</keyword>
<sequence>MNKTYLLLLSALLCFSLQDTKGQAGKKKTDTAGFTKAPADAIKSFQAFFKDGVASDTGLFISHRAQNTYFFEIPDSLLKRDMLMVATRISMSSSDFENMVAGERAQPGMMLQWDKSPDGRFIFLRKVTSRLAIRFSGADSAFRNAVNLQTLDPIIMSFPVKARGKQGKNAIIDIQQLFLADVKEISPFAQNPIQKAMGVPDKKYKVETDRSYIASVQSFEKNIEVRSMITFTNAEDVYTLLINRSMVLLPKKPMMGRYADDRVGYFTKSFSDFNESEPVKDKAFINRWRLEPKEEDKAKMAQGLLVEPQNPIVFYLDAATPKKWKEYIRKGVEDWKTAFESAGFKNAIIARDLPVNDPLFNAEDIRYSVIRYTASAIPNAKGPSVIDPRSGEILESDVIIYHNILQLLTQWRFAQTAANDPSVRSGKLTDDAMGEAIRYVAAHEVGHALGLRHNMGASYAFPVDSLRSASFTQKYGTTPSIMDYARNNYVAQPEDKGVKLTPPLLGIYDQYAINWGYRPIAEAQSPGEELKTLNSWIARHQGDPRYRFAEGDLNGSDPSSQRESLGDDVVKASRYGVKNIRYILLNMKKWMTVPGAKYDELDDAYLAVLRQYERYLGHVGTAIAGVYQNYPVQGQQQLAYQYSSKKENKAAVAFMLEQYHNFPLLLESLPKDMIIYDKAGGAKREVPVSTYIERLFKKQFQAEVLNFGKLAFLTDNGLQDGDAAYQATDLLNDIRNDLFSAERAVPKYYDQLLQALYLDRVIGLSSLNKTNVGTKAFAEAAIARVPESACFDLDDLVLPSSKELYFQFMSMAVNDKQFKIESLALGEIKRIKAIVEQRIPGAKAEVLDHYQYLLKRIQLFLK</sequence>
<dbReference type="OrthoDB" id="9776599at2"/>
<feature type="domain" description="EcxA zinc-binding" evidence="1">
    <location>
        <begin position="427"/>
        <end position="741"/>
    </location>
</feature>
<proteinExistence type="predicted"/>
<dbReference type="AlphaFoldDB" id="C6Y1H3"/>
<dbReference type="InterPro" id="IPR032534">
    <property type="entry name" value="EcxA_zinc-bd"/>
</dbReference>
<dbReference type="Proteomes" id="UP000000852">
    <property type="component" value="Chromosome"/>
</dbReference>
<name>C6Y1H3_PEDHD</name>
<dbReference type="GO" id="GO:0008237">
    <property type="term" value="F:metallopeptidase activity"/>
    <property type="evidence" value="ECO:0007669"/>
    <property type="project" value="InterPro"/>
</dbReference>
<evidence type="ECO:0008006" key="6">
    <source>
        <dbReference type="Google" id="ProtNLM"/>
    </source>
</evidence>
<dbReference type="HOGENOM" id="CLU_008630_1_0_10"/>
<dbReference type="SUPFAM" id="SSF55486">
    <property type="entry name" value="Metalloproteases ('zincins'), catalytic domain"/>
    <property type="match status" value="1"/>
</dbReference>
<evidence type="ECO:0000313" key="4">
    <source>
        <dbReference type="EMBL" id="ACU02949.1"/>
    </source>
</evidence>
<dbReference type="PANTHER" id="PTHR38478:SF1">
    <property type="entry name" value="ZINC DEPENDENT METALLOPROTEASE DOMAIN LIPOPROTEIN"/>
    <property type="match status" value="1"/>
</dbReference>
<accession>C6Y1H3</accession>
<evidence type="ECO:0000313" key="5">
    <source>
        <dbReference type="Proteomes" id="UP000000852"/>
    </source>
</evidence>
<dbReference type="Pfam" id="PF16313">
    <property type="entry name" value="DUF4953"/>
    <property type="match status" value="1"/>
</dbReference>
<organism evidence="4 5">
    <name type="scientific">Pedobacter heparinus (strain ATCC 13125 / DSM 2366 / CIP 104194 / JCM 7457 / NBRC 12017 / NCIMB 9290 / NRRL B-14731 / HIM 762-3)</name>
    <dbReference type="NCBI Taxonomy" id="485917"/>
    <lineage>
        <taxon>Bacteria</taxon>
        <taxon>Pseudomonadati</taxon>
        <taxon>Bacteroidota</taxon>
        <taxon>Sphingobacteriia</taxon>
        <taxon>Sphingobacteriales</taxon>
        <taxon>Sphingobacteriaceae</taxon>
        <taxon>Pedobacter</taxon>
    </lineage>
</organism>
<dbReference type="InterPro" id="IPR034032">
    <property type="entry name" value="Zn_MMP-like_bac"/>
</dbReference>
<evidence type="ECO:0000259" key="3">
    <source>
        <dbReference type="Pfam" id="PF17162"/>
    </source>
</evidence>
<dbReference type="PANTHER" id="PTHR38478">
    <property type="entry name" value="PEPTIDASE M1A AND M12B"/>
    <property type="match status" value="1"/>
</dbReference>
<dbReference type="RefSeq" id="WP_012780895.1">
    <property type="nucleotide sequence ID" value="NC_013061.1"/>
</dbReference>
<feature type="domain" description="DUF5118" evidence="3">
    <location>
        <begin position="43"/>
        <end position="90"/>
    </location>
</feature>
<dbReference type="Pfam" id="PF17162">
    <property type="entry name" value="DUF5118"/>
    <property type="match status" value="1"/>
</dbReference>
<dbReference type="InterPro" id="IPR033428">
    <property type="entry name" value="DUF5118"/>
</dbReference>
<evidence type="ECO:0000259" key="2">
    <source>
        <dbReference type="Pfam" id="PF17148"/>
    </source>
</evidence>
<dbReference type="EMBL" id="CP001681">
    <property type="protein sequence ID" value="ACU02949.1"/>
    <property type="molecule type" value="Genomic_DNA"/>
</dbReference>
<dbReference type="KEGG" id="phe:Phep_0727"/>
<dbReference type="STRING" id="485917.Phep_0727"/>
<dbReference type="InterPro" id="IPR033413">
    <property type="entry name" value="DUF5117"/>
</dbReference>
<dbReference type="InterPro" id="IPR024079">
    <property type="entry name" value="MetalloPept_cat_dom_sf"/>
</dbReference>
<evidence type="ECO:0000259" key="1">
    <source>
        <dbReference type="Pfam" id="PF16313"/>
    </source>
</evidence>
<protein>
    <recommendedName>
        <fullName evidence="6">Peptidase M10A and M12B matrixin and adamalysin</fullName>
    </recommendedName>
</protein>
<dbReference type="eggNOG" id="COG5549">
    <property type="taxonomic scope" value="Bacteria"/>
</dbReference>
<feature type="domain" description="DUF5117" evidence="2">
    <location>
        <begin position="103"/>
        <end position="293"/>
    </location>
</feature>
<reference evidence="4 5" key="1">
    <citation type="journal article" date="2009" name="Stand. Genomic Sci.">
        <title>Complete genome sequence of Pedobacter heparinus type strain (HIM 762-3).</title>
        <authorList>
            <person name="Han C."/>
            <person name="Spring S."/>
            <person name="Lapidus A."/>
            <person name="Del Rio T.G."/>
            <person name="Tice H."/>
            <person name="Copeland A."/>
            <person name="Cheng J.F."/>
            <person name="Lucas S."/>
            <person name="Chen F."/>
            <person name="Nolan M."/>
            <person name="Bruce D."/>
            <person name="Goodwin L."/>
            <person name="Pitluck S."/>
            <person name="Ivanova N."/>
            <person name="Mavromatis K."/>
            <person name="Mikhailova N."/>
            <person name="Pati A."/>
            <person name="Chen A."/>
            <person name="Palaniappan K."/>
            <person name="Land M."/>
            <person name="Hauser L."/>
            <person name="Chang Y.J."/>
            <person name="Jeffries C.C."/>
            <person name="Saunders E."/>
            <person name="Chertkov O."/>
            <person name="Brettin T."/>
            <person name="Goker M."/>
            <person name="Rohde M."/>
            <person name="Bristow J."/>
            <person name="Eisen J.A."/>
            <person name="Markowitz V."/>
            <person name="Hugenholtz P."/>
            <person name="Kyrpides N.C."/>
            <person name="Klenk H.P."/>
            <person name="Detter J.C."/>
        </authorList>
    </citation>
    <scope>NUCLEOTIDE SEQUENCE [LARGE SCALE GENOMIC DNA]</scope>
    <source>
        <strain evidence="5">ATCC 13125 / DSM 2366 / CIP 104194 / JCM 7457 / NBRC 12017 / NCIMB 9290 / NRRL B-14731 / HIM 762-3</strain>
    </source>
</reference>
<dbReference type="Pfam" id="PF17148">
    <property type="entry name" value="DUF5117"/>
    <property type="match status" value="1"/>
</dbReference>